<dbReference type="RefSeq" id="WP_212993002.1">
    <property type="nucleotide sequence ID" value="NZ_BAABEA010000034.1"/>
</dbReference>
<reference evidence="1" key="1">
    <citation type="submission" date="2021-03" db="EMBL/GenBank/DDBJ databases">
        <title>Whole genome shotgun sequence of Actinoplanes auranticolor NBRC 12245.</title>
        <authorList>
            <person name="Komaki H."/>
            <person name="Tamura T."/>
        </authorList>
    </citation>
    <scope>NUCLEOTIDE SEQUENCE</scope>
    <source>
        <strain evidence="1">NBRC 12245</strain>
    </source>
</reference>
<dbReference type="AlphaFoldDB" id="A0A919ST42"/>
<organism evidence="1 2">
    <name type="scientific">Actinoplanes auranticolor</name>
    <dbReference type="NCBI Taxonomy" id="47988"/>
    <lineage>
        <taxon>Bacteria</taxon>
        <taxon>Bacillati</taxon>
        <taxon>Actinomycetota</taxon>
        <taxon>Actinomycetes</taxon>
        <taxon>Micromonosporales</taxon>
        <taxon>Micromonosporaceae</taxon>
        <taxon>Actinoplanes</taxon>
    </lineage>
</organism>
<evidence type="ECO:0000313" key="1">
    <source>
        <dbReference type="EMBL" id="GIM76568.1"/>
    </source>
</evidence>
<dbReference type="Pfam" id="PF13671">
    <property type="entry name" value="AAA_33"/>
    <property type="match status" value="1"/>
</dbReference>
<evidence type="ECO:0000313" key="2">
    <source>
        <dbReference type="Proteomes" id="UP000681340"/>
    </source>
</evidence>
<dbReference type="NCBIfam" id="NF005252">
    <property type="entry name" value="PRK06762.1-3"/>
    <property type="match status" value="1"/>
</dbReference>
<proteinExistence type="predicted"/>
<name>A0A919ST42_9ACTN</name>
<gene>
    <name evidence="1" type="ORF">Aau02nite_71470</name>
</gene>
<dbReference type="EMBL" id="BOQL01000063">
    <property type="protein sequence ID" value="GIM76568.1"/>
    <property type="molecule type" value="Genomic_DNA"/>
</dbReference>
<dbReference type="Gene3D" id="3.40.50.300">
    <property type="entry name" value="P-loop containing nucleotide triphosphate hydrolases"/>
    <property type="match status" value="1"/>
</dbReference>
<protein>
    <recommendedName>
        <fullName evidence="3">AAA domain-containing protein</fullName>
    </recommendedName>
</protein>
<keyword evidence="2" id="KW-1185">Reference proteome</keyword>
<dbReference type="Proteomes" id="UP000681340">
    <property type="component" value="Unassembled WGS sequence"/>
</dbReference>
<accession>A0A919ST42</accession>
<evidence type="ECO:0008006" key="3">
    <source>
        <dbReference type="Google" id="ProtNLM"/>
    </source>
</evidence>
<comment type="caution">
    <text evidence="1">The sequence shown here is derived from an EMBL/GenBank/DDBJ whole genome shotgun (WGS) entry which is preliminary data.</text>
</comment>
<sequence length="181" mass="19655">MPTKLIVIRGNSGSGKSTVARRLQRGYGRGCALIEQDYLRRIVLRERDVPGGIAPALIEQTVRFALDHDYHAVLEGILLRDLYGPVLAALLRAYPGRTSVFYLDVSLAETLRRHTTRPQATEFSPADMRGWYVPRDLLGCPGEQVVPESSTLDETVDLIATAAGLPQTGAGSATAARPSGR</sequence>
<dbReference type="NCBIfam" id="NF005255">
    <property type="entry name" value="PRK06762.2-2"/>
    <property type="match status" value="1"/>
</dbReference>
<dbReference type="SUPFAM" id="SSF52540">
    <property type="entry name" value="P-loop containing nucleoside triphosphate hydrolases"/>
    <property type="match status" value="1"/>
</dbReference>
<dbReference type="InterPro" id="IPR027417">
    <property type="entry name" value="P-loop_NTPase"/>
</dbReference>